<feature type="binding site" description="axial binding residue" evidence="14">
    <location>
        <position position="488"/>
    </location>
    <ligand>
        <name>heme</name>
        <dbReference type="ChEBI" id="CHEBI:30413"/>
    </ligand>
    <ligandPart>
        <name>Fe</name>
        <dbReference type="ChEBI" id="CHEBI:18248"/>
    </ligandPart>
</feature>
<dbReference type="PANTHER" id="PTHR24291">
    <property type="entry name" value="CYTOCHROME P450 FAMILY 4"/>
    <property type="match status" value="1"/>
</dbReference>
<keyword evidence="13 16" id="KW-0472">Membrane</keyword>
<keyword evidence="16" id="KW-0812">Transmembrane</keyword>
<evidence type="ECO:0000256" key="2">
    <source>
        <dbReference type="ARBA" id="ARBA00003690"/>
    </source>
</evidence>
<gene>
    <name evidence="18" type="primary">LOC107265277</name>
</gene>
<keyword evidence="11 14" id="KW-0408">Iron</keyword>
<dbReference type="PROSITE" id="PS00086">
    <property type="entry name" value="CYTOCHROME_P450"/>
    <property type="match status" value="1"/>
</dbReference>
<keyword evidence="10 15" id="KW-0560">Oxidoreductase</keyword>
<dbReference type="GeneID" id="107265277"/>
<dbReference type="Gene3D" id="1.10.630.10">
    <property type="entry name" value="Cytochrome P450"/>
    <property type="match status" value="1"/>
</dbReference>
<evidence type="ECO:0000256" key="1">
    <source>
        <dbReference type="ARBA" id="ARBA00001971"/>
    </source>
</evidence>
<protein>
    <submittedName>
        <fullName evidence="18">Cytochrome P450 4c3</fullName>
    </submittedName>
</protein>
<dbReference type="AlphaFoldDB" id="A0AAJ7BMZ4"/>
<evidence type="ECO:0000256" key="11">
    <source>
        <dbReference type="ARBA" id="ARBA00023004"/>
    </source>
</evidence>
<comment type="subcellular location">
    <subcellularLocation>
        <location evidence="4">Endoplasmic reticulum membrane</location>
        <topology evidence="4">Peripheral membrane protein</topology>
    </subcellularLocation>
    <subcellularLocation>
        <location evidence="3">Microsome membrane</location>
        <topology evidence="3">Peripheral membrane protein</topology>
    </subcellularLocation>
</comment>
<dbReference type="GO" id="GO:0004497">
    <property type="term" value="F:monooxygenase activity"/>
    <property type="evidence" value="ECO:0007669"/>
    <property type="project" value="UniProtKB-KW"/>
</dbReference>
<evidence type="ECO:0000313" key="18">
    <source>
        <dbReference type="RefSeq" id="XP_015590054.1"/>
    </source>
</evidence>
<dbReference type="InterPro" id="IPR001128">
    <property type="entry name" value="Cyt_P450"/>
</dbReference>
<evidence type="ECO:0000256" key="6">
    <source>
        <dbReference type="ARBA" id="ARBA00022617"/>
    </source>
</evidence>
<evidence type="ECO:0000256" key="8">
    <source>
        <dbReference type="ARBA" id="ARBA00022824"/>
    </source>
</evidence>
<evidence type="ECO:0000256" key="12">
    <source>
        <dbReference type="ARBA" id="ARBA00023033"/>
    </source>
</evidence>
<evidence type="ECO:0000256" key="7">
    <source>
        <dbReference type="ARBA" id="ARBA00022723"/>
    </source>
</evidence>
<evidence type="ECO:0000256" key="16">
    <source>
        <dbReference type="SAM" id="Phobius"/>
    </source>
</evidence>
<evidence type="ECO:0000256" key="14">
    <source>
        <dbReference type="PIRSR" id="PIRSR602401-1"/>
    </source>
</evidence>
<comment type="function">
    <text evidence="2">May be involved in the metabolism of insect hormones and in the breakdown of synthetic insecticides.</text>
</comment>
<name>A0AAJ7BMZ4_CEPCN</name>
<keyword evidence="6 14" id="KW-0349">Heme</keyword>
<keyword evidence="16" id="KW-1133">Transmembrane helix</keyword>
<evidence type="ECO:0000256" key="10">
    <source>
        <dbReference type="ARBA" id="ARBA00023002"/>
    </source>
</evidence>
<dbReference type="InterPro" id="IPR050196">
    <property type="entry name" value="Cytochrome_P450_Monoox"/>
</dbReference>
<dbReference type="Pfam" id="PF00067">
    <property type="entry name" value="p450"/>
    <property type="match status" value="1"/>
</dbReference>
<evidence type="ECO:0000256" key="15">
    <source>
        <dbReference type="RuleBase" id="RU000461"/>
    </source>
</evidence>
<keyword evidence="7 14" id="KW-0479">Metal-binding</keyword>
<evidence type="ECO:0000256" key="3">
    <source>
        <dbReference type="ARBA" id="ARBA00004174"/>
    </source>
</evidence>
<organism evidence="17 18">
    <name type="scientific">Cephus cinctus</name>
    <name type="common">Wheat stem sawfly</name>
    <dbReference type="NCBI Taxonomy" id="211228"/>
    <lineage>
        <taxon>Eukaryota</taxon>
        <taxon>Metazoa</taxon>
        <taxon>Ecdysozoa</taxon>
        <taxon>Arthropoda</taxon>
        <taxon>Hexapoda</taxon>
        <taxon>Insecta</taxon>
        <taxon>Pterygota</taxon>
        <taxon>Neoptera</taxon>
        <taxon>Endopterygota</taxon>
        <taxon>Hymenoptera</taxon>
        <taxon>Cephoidea</taxon>
        <taxon>Cephidae</taxon>
        <taxon>Cephus</taxon>
    </lineage>
</organism>
<dbReference type="InterPro" id="IPR017972">
    <property type="entry name" value="Cyt_P450_CS"/>
</dbReference>
<keyword evidence="9" id="KW-0492">Microsome</keyword>
<dbReference type="CTD" id="43663"/>
<feature type="transmembrane region" description="Helical" evidence="16">
    <location>
        <begin position="42"/>
        <end position="61"/>
    </location>
</feature>
<dbReference type="InterPro" id="IPR036396">
    <property type="entry name" value="Cyt_P450_sf"/>
</dbReference>
<evidence type="ECO:0000256" key="9">
    <source>
        <dbReference type="ARBA" id="ARBA00022848"/>
    </source>
</evidence>
<sequence length="543" mass="62935">MQCDSLQSILPDVQESSVILHVCVFLTKKWSLWDATVISRKMNPWLFVVLVILLWWICRWWQKRRRVIKYFKKIPGPPGLPILGNIVELNVDHDELFQRLMAMRFLWGHQEGINKAWLGNHPYVFLSKATTVEPILGSNRHIDKSSDYRFLQPWLGTGLLTGSGRKWHNRRKILTPTFHFKILEDFVEIFAEQTELLVNKVSCEIGQDSFNIFPYVTLCALDIICETAMGRQVFAQYDSDSDYVRAVYEIGSIIQTRQATLWYHPDCLFRLTSLYKKHQECIRILHGFSNKVIAERRREIKRTRNETVSEDEGRKRLAFLDLLIEASQNGTSLSDEDIREEVDTFMFEGHDTTSSAVSWTLYLLGCHPNIQNEVVAELADIFGENDNGRRATLRDLQSMKCLERCIKETLRLYPSVPLLARRISEDVRIGKFLIPEGTTAMVILPMLHRDPAVFPNPDKFDPNRFLPENCTGRHPYAYIPFSAGPRNCIGQKFALLEEKVIISGVLRKFKIEAAERREEISLTGELVIRAKNGLHVRVTRRER</sequence>
<keyword evidence="8" id="KW-0256">Endoplasmic reticulum</keyword>
<evidence type="ECO:0000256" key="13">
    <source>
        <dbReference type="ARBA" id="ARBA00023136"/>
    </source>
</evidence>
<comment type="similarity">
    <text evidence="5 15">Belongs to the cytochrome P450 family.</text>
</comment>
<keyword evidence="12 15" id="KW-0503">Monooxygenase</keyword>
<proteinExistence type="inferred from homology"/>
<dbReference type="PRINTS" id="PR00463">
    <property type="entry name" value="EP450I"/>
</dbReference>
<dbReference type="GO" id="GO:0005789">
    <property type="term" value="C:endoplasmic reticulum membrane"/>
    <property type="evidence" value="ECO:0007669"/>
    <property type="project" value="UniProtKB-SubCell"/>
</dbReference>
<dbReference type="PRINTS" id="PR00385">
    <property type="entry name" value="P450"/>
</dbReference>
<dbReference type="PANTHER" id="PTHR24291:SF189">
    <property type="entry name" value="CYTOCHROME P450 4C3-RELATED"/>
    <property type="match status" value="1"/>
</dbReference>
<keyword evidence="17" id="KW-1185">Reference proteome</keyword>
<dbReference type="GO" id="GO:0020037">
    <property type="term" value="F:heme binding"/>
    <property type="evidence" value="ECO:0007669"/>
    <property type="project" value="InterPro"/>
</dbReference>
<dbReference type="KEGG" id="ccin:107265277"/>
<comment type="cofactor">
    <cofactor evidence="1 14">
        <name>heme</name>
        <dbReference type="ChEBI" id="CHEBI:30413"/>
    </cofactor>
</comment>
<dbReference type="SUPFAM" id="SSF48264">
    <property type="entry name" value="Cytochrome P450"/>
    <property type="match status" value="1"/>
</dbReference>
<dbReference type="GO" id="GO:0016705">
    <property type="term" value="F:oxidoreductase activity, acting on paired donors, with incorporation or reduction of molecular oxygen"/>
    <property type="evidence" value="ECO:0007669"/>
    <property type="project" value="InterPro"/>
</dbReference>
<reference evidence="18" key="1">
    <citation type="submission" date="2025-08" db="UniProtKB">
        <authorList>
            <consortium name="RefSeq"/>
        </authorList>
    </citation>
    <scope>IDENTIFICATION</scope>
</reference>
<dbReference type="RefSeq" id="XP_015590054.1">
    <property type="nucleotide sequence ID" value="XM_015734568.2"/>
</dbReference>
<accession>A0AAJ7BMZ4</accession>
<evidence type="ECO:0000313" key="17">
    <source>
        <dbReference type="Proteomes" id="UP000694920"/>
    </source>
</evidence>
<dbReference type="GO" id="GO:0005506">
    <property type="term" value="F:iron ion binding"/>
    <property type="evidence" value="ECO:0007669"/>
    <property type="project" value="InterPro"/>
</dbReference>
<evidence type="ECO:0000256" key="4">
    <source>
        <dbReference type="ARBA" id="ARBA00004406"/>
    </source>
</evidence>
<evidence type="ECO:0000256" key="5">
    <source>
        <dbReference type="ARBA" id="ARBA00010617"/>
    </source>
</evidence>
<dbReference type="Proteomes" id="UP000694920">
    <property type="component" value="Unplaced"/>
</dbReference>
<dbReference type="InterPro" id="IPR002401">
    <property type="entry name" value="Cyt_P450_E_grp-I"/>
</dbReference>